<dbReference type="GO" id="GO:0003700">
    <property type="term" value="F:DNA-binding transcription factor activity"/>
    <property type="evidence" value="ECO:0007669"/>
    <property type="project" value="TreeGrafter"/>
</dbReference>
<feature type="domain" description="HTH tetR-type" evidence="3">
    <location>
        <begin position="2"/>
        <end position="62"/>
    </location>
</feature>
<dbReference type="SUPFAM" id="SSF46689">
    <property type="entry name" value="Homeodomain-like"/>
    <property type="match status" value="1"/>
</dbReference>
<dbReference type="InterPro" id="IPR001647">
    <property type="entry name" value="HTH_TetR"/>
</dbReference>
<dbReference type="AlphaFoldDB" id="A0A268P0G8"/>
<dbReference type="InterPro" id="IPR050109">
    <property type="entry name" value="HTH-type_TetR-like_transc_reg"/>
</dbReference>
<dbReference type="RefSeq" id="WP_095326381.1">
    <property type="nucleotide sequence ID" value="NZ_JAIEWK010000005.1"/>
</dbReference>
<protein>
    <submittedName>
        <fullName evidence="4">TetR family transcriptional regulator</fullName>
    </submittedName>
</protein>
<dbReference type="PANTHER" id="PTHR30055:SF237">
    <property type="entry name" value="TRANSCRIPTIONAL REPRESSOR MCE3R"/>
    <property type="match status" value="1"/>
</dbReference>
<dbReference type="Gene3D" id="1.10.357.10">
    <property type="entry name" value="Tetracycline Repressor, domain 2"/>
    <property type="match status" value="1"/>
</dbReference>
<evidence type="ECO:0000256" key="2">
    <source>
        <dbReference type="PROSITE-ProRule" id="PRU00335"/>
    </source>
</evidence>
<dbReference type="GO" id="GO:0000976">
    <property type="term" value="F:transcription cis-regulatory region binding"/>
    <property type="evidence" value="ECO:0007669"/>
    <property type="project" value="TreeGrafter"/>
</dbReference>
<feature type="DNA-binding region" description="H-T-H motif" evidence="2">
    <location>
        <begin position="25"/>
        <end position="44"/>
    </location>
</feature>
<gene>
    <name evidence="4" type="ORF">CHH72_08105</name>
</gene>
<accession>A0A268P0G8</accession>
<reference evidence="4 5" key="1">
    <citation type="submission" date="2017-07" db="EMBL/GenBank/DDBJ databases">
        <title>Isolation and whole genome analysis of endospore-forming bacteria from heroin.</title>
        <authorList>
            <person name="Kalinowski J."/>
            <person name="Ahrens B."/>
            <person name="Al-Dilaimi A."/>
            <person name="Winkler A."/>
            <person name="Wibberg D."/>
            <person name="Schleenbecker U."/>
            <person name="Ruckert C."/>
            <person name="Wolfel R."/>
            <person name="Grass G."/>
        </authorList>
    </citation>
    <scope>NUCLEOTIDE SEQUENCE [LARGE SCALE GENOMIC DNA]</scope>
    <source>
        <strain evidence="4 5">7539</strain>
    </source>
</reference>
<evidence type="ECO:0000256" key="1">
    <source>
        <dbReference type="ARBA" id="ARBA00023125"/>
    </source>
</evidence>
<name>A0A268P0G8_SHOCL</name>
<dbReference type="PROSITE" id="PS50977">
    <property type="entry name" value="HTH_TETR_2"/>
    <property type="match status" value="1"/>
</dbReference>
<dbReference type="Pfam" id="PF00440">
    <property type="entry name" value="TetR_N"/>
    <property type="match status" value="1"/>
</dbReference>
<organism evidence="4 5">
    <name type="scientific">Shouchella clausii</name>
    <name type="common">Alkalihalobacillus clausii</name>
    <dbReference type="NCBI Taxonomy" id="79880"/>
    <lineage>
        <taxon>Bacteria</taxon>
        <taxon>Bacillati</taxon>
        <taxon>Bacillota</taxon>
        <taxon>Bacilli</taxon>
        <taxon>Bacillales</taxon>
        <taxon>Bacillaceae</taxon>
        <taxon>Shouchella</taxon>
    </lineage>
</organism>
<comment type="caution">
    <text evidence="4">The sequence shown here is derived from an EMBL/GenBank/DDBJ whole genome shotgun (WGS) entry which is preliminary data.</text>
</comment>
<proteinExistence type="predicted"/>
<dbReference type="PRINTS" id="PR00455">
    <property type="entry name" value="HTHTETR"/>
</dbReference>
<sequence length="175" mass="20223">MSEKKKAILKTAERLFDKHGFHAVGMKQIIEEADVALMTVYNHFQSKEHLIVEVLKRREERYMASLKRHMKNSSSIAVALVTAHMDWLRANDANGCMFLRAKEEYSLHPDQSDIIDYADKHKKQLMAFMVEQGLTKQEAIRLVLLFEGATALAEVLDMEDVAQELHYSAERLFEK</sequence>
<dbReference type="EMBL" id="NPCC01000009">
    <property type="protein sequence ID" value="PAE89244.1"/>
    <property type="molecule type" value="Genomic_DNA"/>
</dbReference>
<dbReference type="InterPro" id="IPR009057">
    <property type="entry name" value="Homeodomain-like_sf"/>
</dbReference>
<evidence type="ECO:0000259" key="3">
    <source>
        <dbReference type="PROSITE" id="PS50977"/>
    </source>
</evidence>
<keyword evidence="1 2" id="KW-0238">DNA-binding</keyword>
<dbReference type="PANTHER" id="PTHR30055">
    <property type="entry name" value="HTH-TYPE TRANSCRIPTIONAL REGULATOR RUTR"/>
    <property type="match status" value="1"/>
</dbReference>
<dbReference type="Proteomes" id="UP000216207">
    <property type="component" value="Unassembled WGS sequence"/>
</dbReference>
<evidence type="ECO:0000313" key="4">
    <source>
        <dbReference type="EMBL" id="PAE89244.1"/>
    </source>
</evidence>
<evidence type="ECO:0000313" key="5">
    <source>
        <dbReference type="Proteomes" id="UP000216207"/>
    </source>
</evidence>